<protein>
    <recommendedName>
        <fullName evidence="4">PH domain-containing protein</fullName>
    </recommendedName>
</protein>
<dbReference type="EMBL" id="JBHTMP010000064">
    <property type="protein sequence ID" value="MFD1324994.1"/>
    <property type="molecule type" value="Genomic_DNA"/>
</dbReference>
<evidence type="ECO:0000256" key="1">
    <source>
        <dbReference type="SAM" id="Phobius"/>
    </source>
</evidence>
<keyword evidence="1" id="KW-0812">Transmembrane</keyword>
<evidence type="ECO:0000313" key="2">
    <source>
        <dbReference type="EMBL" id="MFD1324994.1"/>
    </source>
</evidence>
<dbReference type="Proteomes" id="UP001597260">
    <property type="component" value="Unassembled WGS sequence"/>
</dbReference>
<gene>
    <name evidence="2" type="ORF">ACFQ4H_28310</name>
</gene>
<keyword evidence="1" id="KW-0472">Membrane</keyword>
<name>A0ABW3YLA0_9ACTN</name>
<proteinExistence type="predicted"/>
<accession>A0ABW3YLA0</accession>
<feature type="transmembrane region" description="Helical" evidence="1">
    <location>
        <begin position="36"/>
        <end position="61"/>
    </location>
</feature>
<evidence type="ECO:0000313" key="3">
    <source>
        <dbReference type="Proteomes" id="UP001597260"/>
    </source>
</evidence>
<organism evidence="2 3">
    <name type="scientific">Micromonospora sonneratiae</name>
    <dbReference type="NCBI Taxonomy" id="1184706"/>
    <lineage>
        <taxon>Bacteria</taxon>
        <taxon>Bacillati</taxon>
        <taxon>Actinomycetota</taxon>
        <taxon>Actinomycetes</taxon>
        <taxon>Micromonosporales</taxon>
        <taxon>Micromonosporaceae</taxon>
        <taxon>Micromonospora</taxon>
    </lineage>
</organism>
<sequence>MELHRPRPKFFWLGFFLLGGLALIWASQNGWQLRILIVPVGAGPLLVVGVVMVLGVLAVLAGSFRSAPMMLDGSGLRLRVAGINRSVPWASIDAVILEPHTGTLDSTGAPRLVLVPSADADLGVVAEYRNKVDGRPSIILLSLDSLRESQDHVVRAFKTYGGERFINGLPCSETETELPR</sequence>
<reference evidence="3" key="1">
    <citation type="journal article" date="2019" name="Int. J. Syst. Evol. Microbiol.">
        <title>The Global Catalogue of Microorganisms (GCM) 10K type strain sequencing project: providing services to taxonomists for standard genome sequencing and annotation.</title>
        <authorList>
            <consortium name="The Broad Institute Genomics Platform"/>
            <consortium name="The Broad Institute Genome Sequencing Center for Infectious Disease"/>
            <person name="Wu L."/>
            <person name="Ma J."/>
        </authorList>
    </citation>
    <scope>NUCLEOTIDE SEQUENCE [LARGE SCALE GENOMIC DNA]</scope>
    <source>
        <strain evidence="3">JCM 31037</strain>
    </source>
</reference>
<keyword evidence="1" id="KW-1133">Transmembrane helix</keyword>
<comment type="caution">
    <text evidence="2">The sequence shown here is derived from an EMBL/GenBank/DDBJ whole genome shotgun (WGS) entry which is preliminary data.</text>
</comment>
<evidence type="ECO:0008006" key="4">
    <source>
        <dbReference type="Google" id="ProtNLM"/>
    </source>
</evidence>
<dbReference type="RefSeq" id="WP_377576557.1">
    <property type="nucleotide sequence ID" value="NZ_JBHTMP010000064.1"/>
</dbReference>
<keyword evidence="3" id="KW-1185">Reference proteome</keyword>